<dbReference type="EMBL" id="CAJOBR010038274">
    <property type="protein sequence ID" value="CAF5019203.1"/>
    <property type="molecule type" value="Genomic_DNA"/>
</dbReference>
<name>A0A822B4F7_9BILA</name>
<feature type="non-terminal residue" evidence="1">
    <location>
        <position position="1"/>
    </location>
</feature>
<dbReference type="AlphaFoldDB" id="A0A822B4F7"/>
<sequence length="58" mass="6724">MREKNYSVEISREIRILIDHLNSSNAAPRQRLPSDPVNPSCRTSLFPEYACDEMDELD</sequence>
<organism evidence="1 2">
    <name type="scientific">Rotaria socialis</name>
    <dbReference type="NCBI Taxonomy" id="392032"/>
    <lineage>
        <taxon>Eukaryota</taxon>
        <taxon>Metazoa</taxon>
        <taxon>Spiralia</taxon>
        <taxon>Gnathifera</taxon>
        <taxon>Rotifera</taxon>
        <taxon>Eurotatoria</taxon>
        <taxon>Bdelloidea</taxon>
        <taxon>Philodinida</taxon>
        <taxon>Philodinidae</taxon>
        <taxon>Rotaria</taxon>
    </lineage>
</organism>
<reference evidence="1" key="1">
    <citation type="submission" date="2021-02" db="EMBL/GenBank/DDBJ databases">
        <authorList>
            <person name="Nowell W R."/>
        </authorList>
    </citation>
    <scope>NUCLEOTIDE SEQUENCE</scope>
</reference>
<evidence type="ECO:0000313" key="1">
    <source>
        <dbReference type="EMBL" id="CAF5019203.1"/>
    </source>
</evidence>
<gene>
    <name evidence="1" type="ORF">QYT958_LOCUS39802</name>
</gene>
<comment type="caution">
    <text evidence="1">The sequence shown here is derived from an EMBL/GenBank/DDBJ whole genome shotgun (WGS) entry which is preliminary data.</text>
</comment>
<evidence type="ECO:0000313" key="2">
    <source>
        <dbReference type="Proteomes" id="UP000663848"/>
    </source>
</evidence>
<protein>
    <submittedName>
        <fullName evidence="1">Uncharacterized protein</fullName>
    </submittedName>
</protein>
<proteinExistence type="predicted"/>
<dbReference type="Proteomes" id="UP000663848">
    <property type="component" value="Unassembled WGS sequence"/>
</dbReference>
<accession>A0A822B4F7</accession>